<evidence type="ECO:0000313" key="1">
    <source>
        <dbReference type="EMBL" id="KAL3597396.1"/>
    </source>
</evidence>
<keyword evidence="2" id="KW-1185">Reference proteome</keyword>
<dbReference type="Proteomes" id="UP000309997">
    <property type="component" value="Unassembled WGS sequence"/>
</dbReference>
<accession>A0ACC4CIR9</accession>
<name>A0ACC4CIR9_POPAL</name>
<evidence type="ECO:0000313" key="2">
    <source>
        <dbReference type="Proteomes" id="UP000309997"/>
    </source>
</evidence>
<reference evidence="1 2" key="1">
    <citation type="journal article" date="2024" name="Plant Biotechnol. J.">
        <title>Genome and CRISPR/Cas9 system of a widespread forest tree (Populus alba) in the world.</title>
        <authorList>
            <person name="Liu Y.J."/>
            <person name="Jiang P.F."/>
            <person name="Han X.M."/>
            <person name="Li X.Y."/>
            <person name="Wang H.M."/>
            <person name="Wang Y.J."/>
            <person name="Wang X.X."/>
            <person name="Zeng Q.Y."/>
        </authorList>
    </citation>
    <scope>NUCLEOTIDE SEQUENCE [LARGE SCALE GENOMIC DNA]</scope>
    <source>
        <strain evidence="2">cv. PAL-ZL1</strain>
    </source>
</reference>
<protein>
    <submittedName>
        <fullName evidence="1">Uncharacterized protein</fullName>
    </submittedName>
</protein>
<sequence length="303" mass="33511">MKNQSRFGVILLSMVALSSTQISTLSPEAPDQQYLPNSPIFSATNRNTSSYYYSTSGPSHSHPYPYKTNTDYEHPSNAKCGISHNHDLVVSTVSTKPSPILALSVQTQMVQSQDEPKAAEMQQVVIASVGTEAKREGTVADIMVLLMGEKEEMRGPVLPDGQDTTVMVRNIPNRYTYLVLRIALSLSPLVSMTVEGFFSSSSLLATRAAWKFCLSAKNQAWDVFQSNKIREIACARIQEQLVKRFEKSTFECDSDEYSPVCSSPGRDGSRAMVEQRTVDKCIRLRLGEAGRVTVQPLDNASRL</sequence>
<organism evidence="1 2">
    <name type="scientific">Populus alba</name>
    <name type="common">White poplar</name>
    <dbReference type="NCBI Taxonomy" id="43335"/>
    <lineage>
        <taxon>Eukaryota</taxon>
        <taxon>Viridiplantae</taxon>
        <taxon>Streptophyta</taxon>
        <taxon>Embryophyta</taxon>
        <taxon>Tracheophyta</taxon>
        <taxon>Spermatophyta</taxon>
        <taxon>Magnoliopsida</taxon>
        <taxon>eudicotyledons</taxon>
        <taxon>Gunneridae</taxon>
        <taxon>Pentapetalae</taxon>
        <taxon>rosids</taxon>
        <taxon>fabids</taxon>
        <taxon>Malpighiales</taxon>
        <taxon>Salicaceae</taxon>
        <taxon>Saliceae</taxon>
        <taxon>Populus</taxon>
    </lineage>
</organism>
<comment type="caution">
    <text evidence="1">The sequence shown here is derived from an EMBL/GenBank/DDBJ whole genome shotgun (WGS) entry which is preliminary data.</text>
</comment>
<dbReference type="EMBL" id="RCHU02000004">
    <property type="protein sequence ID" value="KAL3597396.1"/>
    <property type="molecule type" value="Genomic_DNA"/>
</dbReference>
<gene>
    <name evidence="1" type="ORF">D5086_009033</name>
</gene>
<proteinExistence type="predicted"/>